<dbReference type="GO" id="GO:0043812">
    <property type="term" value="F:phosphatidylinositol-4-phosphate phosphatase activity"/>
    <property type="evidence" value="ECO:0007669"/>
    <property type="project" value="TreeGrafter"/>
</dbReference>
<feature type="domain" description="SAC" evidence="2">
    <location>
        <begin position="140"/>
        <end position="491"/>
    </location>
</feature>
<dbReference type="Pfam" id="PF02383">
    <property type="entry name" value="Syja_N"/>
    <property type="match status" value="1"/>
</dbReference>
<dbReference type="PANTHER" id="PTHR45662">
    <property type="entry name" value="PHOSPHATIDYLINOSITIDE PHOSPHATASE SAC1"/>
    <property type="match status" value="1"/>
</dbReference>
<accession>A0A672GUD3</accession>
<dbReference type="PROSITE" id="PS50275">
    <property type="entry name" value="SAC"/>
    <property type="match status" value="1"/>
</dbReference>
<dbReference type="AlphaFoldDB" id="A0A672GUD3"/>
<feature type="region of interest" description="Disordered" evidence="1">
    <location>
        <begin position="786"/>
        <end position="821"/>
    </location>
</feature>
<dbReference type="PANTHER" id="PTHR45662:SF8">
    <property type="entry name" value="PHOSPHATIDYLINOSITIDE PHOSPHATASE SAC2"/>
    <property type="match status" value="1"/>
</dbReference>
<evidence type="ECO:0000313" key="5">
    <source>
        <dbReference type="Proteomes" id="UP000472267"/>
    </source>
</evidence>
<dbReference type="GO" id="GO:2001135">
    <property type="term" value="P:regulation of endocytic recycling"/>
    <property type="evidence" value="ECO:0007669"/>
    <property type="project" value="TreeGrafter"/>
</dbReference>
<proteinExistence type="predicted"/>
<organism evidence="4 5">
    <name type="scientific">Salarias fasciatus</name>
    <name type="common">Jewelled blenny</name>
    <name type="synonym">Blennius fasciatus</name>
    <dbReference type="NCBI Taxonomy" id="181472"/>
    <lineage>
        <taxon>Eukaryota</taxon>
        <taxon>Metazoa</taxon>
        <taxon>Chordata</taxon>
        <taxon>Craniata</taxon>
        <taxon>Vertebrata</taxon>
        <taxon>Euteleostomi</taxon>
        <taxon>Actinopterygii</taxon>
        <taxon>Neopterygii</taxon>
        <taxon>Teleostei</taxon>
        <taxon>Neoteleostei</taxon>
        <taxon>Acanthomorphata</taxon>
        <taxon>Ovalentaria</taxon>
        <taxon>Blenniimorphae</taxon>
        <taxon>Blenniiformes</taxon>
        <taxon>Blennioidei</taxon>
        <taxon>Blenniidae</taxon>
        <taxon>Salariinae</taxon>
        <taxon>Salarias</taxon>
    </lineage>
</organism>
<feature type="domain" description="HSac2" evidence="3">
    <location>
        <begin position="566"/>
        <end position="708"/>
    </location>
</feature>
<dbReference type="Proteomes" id="UP000472267">
    <property type="component" value="Chromosome 13"/>
</dbReference>
<evidence type="ECO:0000313" key="4">
    <source>
        <dbReference type="Ensembl" id="ENSSFAP00005022298.1"/>
    </source>
</evidence>
<reference evidence="4" key="2">
    <citation type="submission" date="2025-08" db="UniProtKB">
        <authorList>
            <consortium name="Ensembl"/>
        </authorList>
    </citation>
    <scope>IDENTIFICATION</scope>
</reference>
<dbReference type="GO" id="GO:0005769">
    <property type="term" value="C:early endosome"/>
    <property type="evidence" value="ECO:0007669"/>
    <property type="project" value="TreeGrafter"/>
</dbReference>
<dbReference type="Ensembl" id="ENSSFAT00005023226.1">
    <property type="protein sequence ID" value="ENSSFAP00005022298.1"/>
    <property type="gene ID" value="ENSSFAG00005011496.1"/>
</dbReference>
<feature type="region of interest" description="Disordered" evidence="1">
    <location>
        <begin position="922"/>
        <end position="1011"/>
    </location>
</feature>
<dbReference type="InterPro" id="IPR002013">
    <property type="entry name" value="SAC_dom"/>
</dbReference>
<evidence type="ECO:0000256" key="1">
    <source>
        <dbReference type="SAM" id="MobiDB-lite"/>
    </source>
</evidence>
<feature type="region of interest" description="Disordered" evidence="1">
    <location>
        <begin position="675"/>
        <end position="700"/>
    </location>
</feature>
<evidence type="ECO:0000259" key="2">
    <source>
        <dbReference type="PROSITE" id="PS50275"/>
    </source>
</evidence>
<dbReference type="Pfam" id="PF12456">
    <property type="entry name" value="hSac2"/>
    <property type="match status" value="1"/>
</dbReference>
<evidence type="ECO:0008006" key="6">
    <source>
        <dbReference type="Google" id="ProtNLM"/>
    </source>
</evidence>
<gene>
    <name evidence="4" type="primary">inpp5f</name>
</gene>
<keyword evidence="5" id="KW-1185">Reference proteome</keyword>
<dbReference type="InterPro" id="IPR022158">
    <property type="entry name" value="Inositol_phosphatase"/>
</dbReference>
<protein>
    <recommendedName>
        <fullName evidence="6">Inositol polyphosphate-5-phosphatase F</fullName>
    </recommendedName>
</protein>
<feature type="region of interest" description="Disordered" evidence="1">
    <location>
        <begin position="867"/>
        <end position="886"/>
    </location>
</feature>
<reference evidence="4" key="3">
    <citation type="submission" date="2025-09" db="UniProtKB">
        <authorList>
            <consortium name="Ensembl"/>
        </authorList>
    </citation>
    <scope>IDENTIFICATION</scope>
</reference>
<dbReference type="GO" id="GO:0046856">
    <property type="term" value="P:phosphatidylinositol dephosphorylation"/>
    <property type="evidence" value="ECO:0007669"/>
    <property type="project" value="TreeGrafter"/>
</dbReference>
<reference evidence="4" key="1">
    <citation type="submission" date="2019-06" db="EMBL/GenBank/DDBJ databases">
        <authorList>
            <consortium name="Wellcome Sanger Institute Data Sharing"/>
        </authorList>
    </citation>
    <scope>NUCLEOTIDE SEQUENCE [LARGE SCALE GENOMIC DNA]</scope>
</reference>
<dbReference type="GO" id="GO:0045334">
    <property type="term" value="C:clathrin-coated endocytic vesicle"/>
    <property type="evidence" value="ECO:0007669"/>
    <property type="project" value="TreeGrafter"/>
</dbReference>
<feature type="compositionally biased region" description="Polar residues" evidence="1">
    <location>
        <begin position="980"/>
        <end position="998"/>
    </location>
</feature>
<dbReference type="PROSITE" id="PS51791">
    <property type="entry name" value="HSAC2"/>
    <property type="match status" value="1"/>
</dbReference>
<name>A0A672GUD3_SALFA</name>
<evidence type="ECO:0000259" key="3">
    <source>
        <dbReference type="PROSITE" id="PS51791"/>
    </source>
</evidence>
<dbReference type="InterPro" id="IPR034753">
    <property type="entry name" value="hSac2"/>
</dbReference>
<sequence length="1077" mass="120377">MELFQAKDEYILQSGDRALWCSRKDGTMAVRPDLPLGLVLIRQKALVGHLPGNHKVYKITKIAVIPLSDEEPQELELELCKKHHFGIDKPEKLAPSPDESKFLMKTLSQIKSNVAVPIKKKVKENKEKERLERRLLDELYKIFMDSDSFYYSMTYDLTNSVQRQGDSEKSGLPLWKQVDDRFFWNKHMIQDLIDLQVPDVDFWVTPIIQGFVQVEELVVNYNETSDEERSSPETPPKEITCVDDIHPRFTVALISRRSRHRAGMRYKRRGVDTDGHVANYVETEQLIHVHSHTLSFVQTRGSVPVFWSQAGYRYNPRPRLEKGENETMSYFASHFEEQLKLYTKQVIINLVDQGGREKLIGDAYLKQVLLYNNPNLTYVSFDFHEHCRGMKFENVQILTDAISDIITDMKWAWVDQAGVICKQEGIFRVNCMDCLDRTNVVQAAIARVVMEQQLKKLGVMPPEQPLPLKCYRIYQVMWANNGDTISRQYAGTAALKGDFTRTGERKLAGVMKDGVNSANRYYLNRFRDAYRQAVIDLMMGLPVTEDLYSIFSKEKEHEEKEKESIRGAQEQVSLLLQTYMQLLLPDDEKFHGGWALINCDMSLIDANNKDVDVLLLLSDKAYYIAYYDEEADKVNQYQRLNLEGLEKIEIGPEPTLFGKPKFCCMRLHYRNEEAGASRPGHRAGSACGREEDGEVGLGRQTRPHEDIMGIQNKPADQVQGSSGLAQGKSFLLNKFSSLNQKVKQTKTNVNIGPFKPLGKLGTFSKPDVKVNFLKPTMHVNLWKSDSSLETSDSNPGIGGLKEDHFDISSDSDSYNSDPEHPCSGSLENVDYVLPSCGIVASNPRLGSRSQSIGSVELNIPSVIRVTGCDGKQGGTPPVGEDKSPGAASVAEEAILIDFGTPIDAYCHQFVQDAQTKPVEVFGERPPAAAPPPNPVVPAQSKTPADPDKQQSSDPEPQLPRPSQLDVQSSTSSTSLLSVQKPSSAVSGGSQRSLSSQIEGSLGPSPADSNGSRVVSPFAKIKSSMVQVASLTQAGLTQGINFAVAKVQKSPEPDAVNEAQESELKAMFTQCQTRIIQI</sequence>
<feature type="compositionally biased region" description="Low complexity" evidence="1">
    <location>
        <begin position="962"/>
        <end position="979"/>
    </location>
</feature>